<name>A0A8J3LRS6_9ACTN</name>
<dbReference type="SUPFAM" id="SSF69593">
    <property type="entry name" value="Glycerol-3-phosphate (1)-acyltransferase"/>
    <property type="match status" value="1"/>
</dbReference>
<reference evidence="4" key="1">
    <citation type="submission" date="2021-01" db="EMBL/GenBank/DDBJ databases">
        <title>Whole genome shotgun sequence of Planosporangium flavigriseum NBRC 105377.</title>
        <authorList>
            <person name="Komaki H."/>
            <person name="Tamura T."/>
        </authorList>
    </citation>
    <scope>NUCLEOTIDE SEQUENCE</scope>
    <source>
        <strain evidence="4">NBRC 105377</strain>
    </source>
</reference>
<keyword evidence="1" id="KW-0808">Transferase</keyword>
<accession>A0A8J3LRS6</accession>
<dbReference type="CDD" id="cd07989">
    <property type="entry name" value="LPLAT_AGPAT-like"/>
    <property type="match status" value="1"/>
</dbReference>
<dbReference type="GO" id="GO:0003841">
    <property type="term" value="F:1-acylglycerol-3-phosphate O-acyltransferase activity"/>
    <property type="evidence" value="ECO:0007669"/>
    <property type="project" value="TreeGrafter"/>
</dbReference>
<dbReference type="GO" id="GO:0006654">
    <property type="term" value="P:phosphatidic acid biosynthetic process"/>
    <property type="evidence" value="ECO:0007669"/>
    <property type="project" value="TreeGrafter"/>
</dbReference>
<dbReference type="PANTHER" id="PTHR10434:SF11">
    <property type="entry name" value="1-ACYL-SN-GLYCEROL-3-PHOSPHATE ACYLTRANSFERASE"/>
    <property type="match status" value="1"/>
</dbReference>
<keyword evidence="5" id="KW-1185">Reference proteome</keyword>
<sequence>MTAVSTLYSLAKAAVAPAMRVAWRPKVTGLENVPATGPVIMASNHLSVIDSFIIPIMMARPVYFLAKNEYFEGPVMRTIMTGLNQIPVDRSGGRASLMALDAALPVLRDGQVLGIFPEGTRSPDGRLYRGRPGVAKLALDAGATVLPVGLLGTERIQPIGARWPRVGATVEMRVGEPLDLSPWRDVTVDSRVLREIAAALMAEIQKLTGQEYVGRYAPKREATPAQ</sequence>
<evidence type="ECO:0000256" key="1">
    <source>
        <dbReference type="ARBA" id="ARBA00022679"/>
    </source>
</evidence>
<evidence type="ECO:0000313" key="5">
    <source>
        <dbReference type="Proteomes" id="UP000653674"/>
    </source>
</evidence>
<feature type="domain" description="Phospholipid/glycerol acyltransferase" evidence="3">
    <location>
        <begin position="39"/>
        <end position="153"/>
    </location>
</feature>
<dbReference type="PANTHER" id="PTHR10434">
    <property type="entry name" value="1-ACYL-SN-GLYCEROL-3-PHOSPHATE ACYLTRANSFERASE"/>
    <property type="match status" value="1"/>
</dbReference>
<dbReference type="Pfam" id="PF01553">
    <property type="entry name" value="Acyltransferase"/>
    <property type="match status" value="1"/>
</dbReference>
<comment type="caution">
    <text evidence="4">The sequence shown here is derived from an EMBL/GenBank/DDBJ whole genome shotgun (WGS) entry which is preliminary data.</text>
</comment>
<dbReference type="EMBL" id="BONU01000056">
    <property type="protein sequence ID" value="GIG76454.1"/>
    <property type="molecule type" value="Genomic_DNA"/>
</dbReference>
<dbReference type="SMART" id="SM00563">
    <property type="entry name" value="PlsC"/>
    <property type="match status" value="1"/>
</dbReference>
<evidence type="ECO:0000259" key="3">
    <source>
        <dbReference type="SMART" id="SM00563"/>
    </source>
</evidence>
<proteinExistence type="predicted"/>
<gene>
    <name evidence="4" type="primary">plsC</name>
    <name evidence="4" type="ORF">Pfl04_48580</name>
</gene>
<dbReference type="AlphaFoldDB" id="A0A8J3LRS6"/>
<protein>
    <submittedName>
        <fullName evidence="4">1-acyl-sn-glycerol-3-phosphate acyltransferase</fullName>
    </submittedName>
</protein>
<evidence type="ECO:0000256" key="2">
    <source>
        <dbReference type="ARBA" id="ARBA00023315"/>
    </source>
</evidence>
<organism evidence="4 5">
    <name type="scientific">Planosporangium flavigriseum</name>
    <dbReference type="NCBI Taxonomy" id="373681"/>
    <lineage>
        <taxon>Bacteria</taxon>
        <taxon>Bacillati</taxon>
        <taxon>Actinomycetota</taxon>
        <taxon>Actinomycetes</taxon>
        <taxon>Micromonosporales</taxon>
        <taxon>Micromonosporaceae</taxon>
        <taxon>Planosporangium</taxon>
    </lineage>
</organism>
<dbReference type="Proteomes" id="UP000653674">
    <property type="component" value="Unassembled WGS sequence"/>
</dbReference>
<dbReference type="InterPro" id="IPR002123">
    <property type="entry name" value="Plipid/glycerol_acylTrfase"/>
</dbReference>
<keyword evidence="2 4" id="KW-0012">Acyltransferase</keyword>
<dbReference type="GO" id="GO:0005886">
    <property type="term" value="C:plasma membrane"/>
    <property type="evidence" value="ECO:0007669"/>
    <property type="project" value="TreeGrafter"/>
</dbReference>
<evidence type="ECO:0000313" key="4">
    <source>
        <dbReference type="EMBL" id="GIG76454.1"/>
    </source>
</evidence>